<dbReference type="OrthoDB" id="298434at2759"/>
<keyword evidence="3 7" id="KW-0812">Transmembrane</keyword>
<keyword evidence="5" id="KW-0406">Ion transport</keyword>
<reference evidence="9 10" key="1">
    <citation type="submission" date="2016-11" db="EMBL/GenBank/DDBJ databases">
        <title>The macronuclear genome of Stentor coeruleus: a giant cell with tiny introns.</title>
        <authorList>
            <person name="Slabodnick M."/>
            <person name="Ruby J.G."/>
            <person name="Reiff S.B."/>
            <person name="Swart E.C."/>
            <person name="Gosai S."/>
            <person name="Prabakaran S."/>
            <person name="Witkowska E."/>
            <person name="Larue G.E."/>
            <person name="Fisher S."/>
            <person name="Freeman R.M."/>
            <person name="Gunawardena J."/>
            <person name="Chu W."/>
            <person name="Stover N.A."/>
            <person name="Gregory B.D."/>
            <person name="Nowacki M."/>
            <person name="Derisi J."/>
            <person name="Roy S.W."/>
            <person name="Marshall W.F."/>
            <person name="Sood P."/>
        </authorList>
    </citation>
    <scope>NUCLEOTIDE SEQUENCE [LARGE SCALE GENOMIC DNA]</scope>
    <source>
        <strain evidence="9">WM001</strain>
    </source>
</reference>
<feature type="transmembrane region" description="Helical" evidence="7">
    <location>
        <begin position="145"/>
        <end position="168"/>
    </location>
</feature>
<dbReference type="SMART" id="SM00100">
    <property type="entry name" value="cNMP"/>
    <property type="match status" value="1"/>
</dbReference>
<dbReference type="Proteomes" id="UP000187209">
    <property type="component" value="Unassembled WGS sequence"/>
</dbReference>
<feature type="transmembrane region" description="Helical" evidence="7">
    <location>
        <begin position="180"/>
        <end position="204"/>
    </location>
</feature>
<feature type="domain" description="Cyclic nucleotide-binding" evidence="8">
    <location>
        <begin position="281"/>
        <end position="379"/>
    </location>
</feature>
<evidence type="ECO:0000313" key="10">
    <source>
        <dbReference type="Proteomes" id="UP000187209"/>
    </source>
</evidence>
<dbReference type="Pfam" id="PF00520">
    <property type="entry name" value="Ion_trans"/>
    <property type="match status" value="1"/>
</dbReference>
<dbReference type="PROSITE" id="PS50042">
    <property type="entry name" value="CNMP_BINDING_3"/>
    <property type="match status" value="1"/>
</dbReference>
<evidence type="ECO:0000256" key="6">
    <source>
        <dbReference type="ARBA" id="ARBA00023136"/>
    </source>
</evidence>
<dbReference type="GO" id="GO:0016020">
    <property type="term" value="C:membrane"/>
    <property type="evidence" value="ECO:0007669"/>
    <property type="project" value="UniProtKB-SubCell"/>
</dbReference>
<dbReference type="EMBL" id="MPUH01000239">
    <property type="protein sequence ID" value="OMJ85359.1"/>
    <property type="molecule type" value="Genomic_DNA"/>
</dbReference>
<dbReference type="Gene3D" id="2.60.120.10">
    <property type="entry name" value="Jelly Rolls"/>
    <property type="match status" value="1"/>
</dbReference>
<keyword evidence="2" id="KW-0813">Transport</keyword>
<gene>
    <name evidence="9" type="ORF">SteCoe_13332</name>
</gene>
<accession>A0A1R2C8N0</accession>
<keyword evidence="6 7" id="KW-0472">Membrane</keyword>
<dbReference type="InterPro" id="IPR005821">
    <property type="entry name" value="Ion_trans_dom"/>
</dbReference>
<evidence type="ECO:0000259" key="8">
    <source>
        <dbReference type="PROSITE" id="PS50042"/>
    </source>
</evidence>
<evidence type="ECO:0000313" key="9">
    <source>
        <dbReference type="EMBL" id="OMJ85359.1"/>
    </source>
</evidence>
<evidence type="ECO:0000256" key="2">
    <source>
        <dbReference type="ARBA" id="ARBA00022448"/>
    </source>
</evidence>
<evidence type="ECO:0000256" key="5">
    <source>
        <dbReference type="ARBA" id="ARBA00023065"/>
    </source>
</evidence>
<name>A0A1R2C8N0_9CILI</name>
<dbReference type="GO" id="GO:0005216">
    <property type="term" value="F:monoatomic ion channel activity"/>
    <property type="evidence" value="ECO:0007669"/>
    <property type="project" value="InterPro"/>
</dbReference>
<dbReference type="Gene3D" id="1.10.287.70">
    <property type="match status" value="1"/>
</dbReference>
<dbReference type="InterPro" id="IPR014710">
    <property type="entry name" value="RmlC-like_jellyroll"/>
</dbReference>
<comment type="subcellular location">
    <subcellularLocation>
        <location evidence="1">Membrane</location>
        <topology evidence="1">Multi-pass membrane protein</topology>
    </subcellularLocation>
</comment>
<evidence type="ECO:0000256" key="1">
    <source>
        <dbReference type="ARBA" id="ARBA00004141"/>
    </source>
</evidence>
<keyword evidence="4 7" id="KW-1133">Transmembrane helix</keyword>
<evidence type="ECO:0000256" key="7">
    <source>
        <dbReference type="SAM" id="Phobius"/>
    </source>
</evidence>
<dbReference type="AlphaFoldDB" id="A0A1R2C8N0"/>
<proteinExistence type="predicted"/>
<dbReference type="InterPro" id="IPR000595">
    <property type="entry name" value="cNMP-bd_dom"/>
</dbReference>
<dbReference type="CDD" id="cd00038">
    <property type="entry name" value="CAP_ED"/>
    <property type="match status" value="1"/>
</dbReference>
<protein>
    <recommendedName>
        <fullName evidence="8">Cyclic nucleotide-binding domain-containing protein</fullName>
    </recommendedName>
</protein>
<dbReference type="InterPro" id="IPR018490">
    <property type="entry name" value="cNMP-bd_dom_sf"/>
</dbReference>
<evidence type="ECO:0000256" key="3">
    <source>
        <dbReference type="ARBA" id="ARBA00022692"/>
    </source>
</evidence>
<feature type="transmembrane region" description="Helical" evidence="7">
    <location>
        <begin position="104"/>
        <end position="125"/>
    </location>
</feature>
<sequence>MIDVFVNCISAYYISEDHVEVSNKAIFLRYLKSWMIIDLSASIPFQLISSSGHWKSLLRFGRFKRLWNLAKIAKIFRILNSEKSLGCLEKLNFCFKVPLGLKRLGSFISFFAIVCHLIACLWHFAATVQDYKYNNWVTKYGIENLSHIEIYMASLYWTITTLATVGYGDITPSNSLERGICIAVMLGGVFFYSYTVGTMTSLMASMQRRNAKLENKILVLKEINQKYRIGKKFFKEINSALNYDKSQFNKEKDDLVAMLPRKLALQLNVYMNKKIVEKSNFFDNRPTWFINLVLKVLKPMRVRTKENVFYKNEYAMEMYFVAVGEMCLYDIVGGVDVSFYSAQEGDYFGDIGMILSEPHEYSVKSITESEMLILTRNDFILNILCAADDKLKADLIEKTNQRKEMFREKRDCNVEKYIENKNLVNSVTEENKQEFGEVLLSIPSDKSAQQLYKIRETLSPKTKTMLDFTGVNDFNMVNREFQMLKSAVKKFQDRVNMDQKISIGGLRRGKTLRIMSDNNKGSLLRLATSSMDKKHHAYNDDFFDSACNQNSTVVSNKQNSTIKIFLENSRGDKRDL</sequence>
<evidence type="ECO:0000256" key="4">
    <source>
        <dbReference type="ARBA" id="ARBA00022989"/>
    </source>
</evidence>
<dbReference type="PANTHER" id="PTHR47823">
    <property type="entry name" value="ION_TRANS DOMAIN-CONTAINING PROTEIN"/>
    <property type="match status" value="1"/>
</dbReference>
<dbReference type="PANTHER" id="PTHR47823:SF9">
    <property type="entry name" value="CHROMOSOME UNDETERMINED SCAFFOLD_10, WHOLE GENOME SHOTGUN SEQUENCE"/>
    <property type="match status" value="1"/>
</dbReference>
<dbReference type="Pfam" id="PF00027">
    <property type="entry name" value="cNMP_binding"/>
    <property type="match status" value="1"/>
</dbReference>
<comment type="caution">
    <text evidence="9">The sequence shown here is derived from an EMBL/GenBank/DDBJ whole genome shotgun (WGS) entry which is preliminary data.</text>
</comment>
<organism evidence="9 10">
    <name type="scientific">Stentor coeruleus</name>
    <dbReference type="NCBI Taxonomy" id="5963"/>
    <lineage>
        <taxon>Eukaryota</taxon>
        <taxon>Sar</taxon>
        <taxon>Alveolata</taxon>
        <taxon>Ciliophora</taxon>
        <taxon>Postciliodesmatophora</taxon>
        <taxon>Heterotrichea</taxon>
        <taxon>Heterotrichida</taxon>
        <taxon>Stentoridae</taxon>
        <taxon>Stentor</taxon>
    </lineage>
</organism>
<dbReference type="SUPFAM" id="SSF51206">
    <property type="entry name" value="cAMP-binding domain-like"/>
    <property type="match status" value="1"/>
</dbReference>
<dbReference type="SUPFAM" id="SSF81324">
    <property type="entry name" value="Voltage-gated potassium channels"/>
    <property type="match status" value="1"/>
</dbReference>
<keyword evidence="10" id="KW-1185">Reference proteome</keyword>